<name>A0ABS9RFQ5_9FLAO</name>
<evidence type="ECO:0000313" key="2">
    <source>
        <dbReference type="Proteomes" id="UP001156141"/>
    </source>
</evidence>
<keyword evidence="1" id="KW-0808">Transferase</keyword>
<dbReference type="GO" id="GO:0016740">
    <property type="term" value="F:transferase activity"/>
    <property type="evidence" value="ECO:0007669"/>
    <property type="project" value="UniProtKB-KW"/>
</dbReference>
<keyword evidence="2" id="KW-1185">Reference proteome</keyword>
<sequence>MFKHYLITRFNLRHPNWKSTKNNESLLNDAWMTHRMELFSNFCLPSVAAQTNKNFKWIIFFDITTTPAFKEQILNLLKPYKHFIPLFIDGMDQFSPEIINYIDEDAKNVDYIISSRIDNDDCIHKNYINEIQLKFNYQDFLAIDVIKGYSLQISPNFYLGEKMHLFNPFISLIESKKNYKTVFQGTHANWKTERRMMRISDKPLWLSIIHDKNKVNEFDGYNHVEWKDIKSDFVLSETMDTKIENNITPFKEWRFLSFKNKIHGNFVLLSKLMKIKIGLYNLKK</sequence>
<protein>
    <submittedName>
        <fullName evidence="1">Rhamnosyl transferase</fullName>
    </submittedName>
</protein>
<dbReference type="EMBL" id="JAKVQD010000001">
    <property type="protein sequence ID" value="MCH4551029.1"/>
    <property type="molecule type" value="Genomic_DNA"/>
</dbReference>
<evidence type="ECO:0000313" key="1">
    <source>
        <dbReference type="EMBL" id="MCH4551029.1"/>
    </source>
</evidence>
<reference evidence="1" key="1">
    <citation type="submission" date="2022-02" db="EMBL/GenBank/DDBJ databases">
        <title>Aestuariibaculum sp., a marine bacterium isolated from sediment in Guangxi.</title>
        <authorList>
            <person name="Ying J."/>
        </authorList>
    </citation>
    <scope>NUCLEOTIDE SEQUENCE</scope>
    <source>
        <strain evidence="1">L182</strain>
    </source>
</reference>
<accession>A0ABS9RFQ5</accession>
<dbReference type="InterPro" id="IPR021466">
    <property type="entry name" value="Put_rhamnosyl_transferase"/>
</dbReference>
<comment type="caution">
    <text evidence="1">The sequence shown here is derived from an EMBL/GenBank/DDBJ whole genome shotgun (WGS) entry which is preliminary data.</text>
</comment>
<dbReference type="Proteomes" id="UP001156141">
    <property type="component" value="Unassembled WGS sequence"/>
</dbReference>
<dbReference type="Pfam" id="PF11316">
    <property type="entry name" value="Rhamno_transf"/>
    <property type="match status" value="1"/>
</dbReference>
<dbReference type="RefSeq" id="WP_240571013.1">
    <property type="nucleotide sequence ID" value="NZ_CP136709.1"/>
</dbReference>
<organism evidence="1 2">
    <name type="scientific">Aestuariibaculum lutulentum</name>
    <dbReference type="NCBI Taxonomy" id="2920935"/>
    <lineage>
        <taxon>Bacteria</taxon>
        <taxon>Pseudomonadati</taxon>
        <taxon>Bacteroidota</taxon>
        <taxon>Flavobacteriia</taxon>
        <taxon>Flavobacteriales</taxon>
        <taxon>Flavobacteriaceae</taxon>
    </lineage>
</organism>
<gene>
    <name evidence="1" type="ORF">MKW35_00195</name>
</gene>
<proteinExistence type="predicted"/>